<evidence type="ECO:0000256" key="13">
    <source>
        <dbReference type="ARBA" id="ARBA00023204"/>
    </source>
</evidence>
<evidence type="ECO:0000313" key="16">
    <source>
        <dbReference type="EMBL" id="UOO96146.1"/>
    </source>
</evidence>
<dbReference type="GO" id="GO:0005524">
    <property type="term" value="F:ATP binding"/>
    <property type="evidence" value="ECO:0007669"/>
    <property type="project" value="UniProtKB-KW"/>
</dbReference>
<dbReference type="SUPFAM" id="SSF52540">
    <property type="entry name" value="P-loop containing nucleoside triphosphate hydrolases"/>
    <property type="match status" value="2"/>
</dbReference>
<evidence type="ECO:0000256" key="8">
    <source>
        <dbReference type="ARBA" id="ARBA00022771"/>
    </source>
</evidence>
<accession>A0AAX3AQU2</accession>
<dbReference type="PANTHER" id="PTHR43152:SF3">
    <property type="entry name" value="UVRABC SYSTEM PROTEIN A"/>
    <property type="match status" value="1"/>
</dbReference>
<keyword evidence="9" id="KW-0862">Zinc</keyword>
<dbReference type="Pfam" id="PF17755">
    <property type="entry name" value="UvrA_DNA-bind"/>
    <property type="match status" value="1"/>
</dbReference>
<evidence type="ECO:0000256" key="3">
    <source>
        <dbReference type="ARBA" id="ARBA00022723"/>
    </source>
</evidence>
<keyword evidence="2" id="KW-0963">Cytoplasm</keyword>
<keyword evidence="5" id="KW-0547">Nucleotide-binding</keyword>
<organism evidence="16 17">
    <name type="scientific">Halococcus dombrowskii</name>
    <dbReference type="NCBI Taxonomy" id="179637"/>
    <lineage>
        <taxon>Archaea</taxon>
        <taxon>Methanobacteriati</taxon>
        <taxon>Methanobacteriota</taxon>
        <taxon>Stenosarchaea group</taxon>
        <taxon>Halobacteria</taxon>
        <taxon>Halobacteriales</taxon>
        <taxon>Halococcaceae</taxon>
        <taxon>Halococcus</taxon>
    </lineage>
</organism>
<evidence type="ECO:0000256" key="2">
    <source>
        <dbReference type="ARBA" id="ARBA00022490"/>
    </source>
</evidence>
<dbReference type="InterPro" id="IPR017871">
    <property type="entry name" value="ABC_transporter-like_CS"/>
</dbReference>
<evidence type="ECO:0000313" key="17">
    <source>
        <dbReference type="Proteomes" id="UP000830542"/>
    </source>
</evidence>
<keyword evidence="17" id="KW-1185">Reference proteome</keyword>
<reference evidence="16" key="2">
    <citation type="submission" date="2022-04" db="EMBL/GenBank/DDBJ databases">
        <title>Sequencing and genomic assembly of Halococcus dombrowskii.</title>
        <authorList>
            <person name="Lim S.W."/>
            <person name="MacLea K.S."/>
        </authorList>
    </citation>
    <scope>NUCLEOTIDE SEQUENCE</scope>
    <source>
        <strain evidence="16">H4</strain>
    </source>
</reference>
<dbReference type="PROSITE" id="PS50893">
    <property type="entry name" value="ABC_TRANSPORTER_2"/>
    <property type="match status" value="1"/>
</dbReference>
<dbReference type="PANTHER" id="PTHR43152">
    <property type="entry name" value="UVRABC SYSTEM PROTEIN A"/>
    <property type="match status" value="1"/>
</dbReference>
<dbReference type="Gene3D" id="1.10.8.280">
    <property type="entry name" value="ABC transporter ATPase domain-like"/>
    <property type="match status" value="1"/>
</dbReference>
<dbReference type="NCBIfam" id="TIGR00630">
    <property type="entry name" value="uvra"/>
    <property type="match status" value="1"/>
</dbReference>
<feature type="domain" description="ABC transporter" evidence="14">
    <location>
        <begin position="627"/>
        <end position="951"/>
    </location>
</feature>
<dbReference type="Proteomes" id="UP000830542">
    <property type="component" value="Chromosome"/>
</dbReference>
<keyword evidence="11" id="KW-0267">Excision nuclease</keyword>
<dbReference type="Gene3D" id="1.20.1580.10">
    <property type="entry name" value="ABC transporter ATPase like domain"/>
    <property type="match status" value="2"/>
</dbReference>
<dbReference type="GO" id="GO:0003677">
    <property type="term" value="F:DNA binding"/>
    <property type="evidence" value="ECO:0007669"/>
    <property type="project" value="UniProtKB-KW"/>
</dbReference>
<reference evidence="15" key="1">
    <citation type="journal article" date="2014" name="Int. J. Syst. Evol. Microbiol.">
        <title>Complete genome sequence of Corynebacterium casei LMG S-19264T (=DSM 44701T), isolated from a smear-ripened cheese.</title>
        <authorList>
            <consortium name="US DOE Joint Genome Institute (JGI-PGF)"/>
            <person name="Walter F."/>
            <person name="Albersmeier A."/>
            <person name="Kalinowski J."/>
            <person name="Ruckert C."/>
        </authorList>
    </citation>
    <scope>NUCLEOTIDE SEQUENCE</scope>
    <source>
        <strain evidence="15">JCM 12289</strain>
    </source>
</reference>
<comment type="subcellular location">
    <subcellularLocation>
        <location evidence="1">Cytoplasm</location>
    </subcellularLocation>
</comment>
<evidence type="ECO:0000259" key="14">
    <source>
        <dbReference type="PROSITE" id="PS50893"/>
    </source>
</evidence>
<evidence type="ECO:0000256" key="4">
    <source>
        <dbReference type="ARBA" id="ARBA00022737"/>
    </source>
</evidence>
<keyword evidence="6" id="KW-0227">DNA damage</keyword>
<dbReference type="GO" id="GO:0006289">
    <property type="term" value="P:nucleotide-excision repair"/>
    <property type="evidence" value="ECO:0007669"/>
    <property type="project" value="InterPro"/>
</dbReference>
<dbReference type="Gene3D" id="3.40.50.300">
    <property type="entry name" value="P-loop containing nucleotide triphosphate hydrolases"/>
    <property type="match status" value="2"/>
</dbReference>
<proteinExistence type="predicted"/>
<dbReference type="NCBIfam" id="NF001503">
    <property type="entry name" value="PRK00349.1"/>
    <property type="match status" value="1"/>
</dbReference>
<dbReference type="EC" id="3.1.25.-" evidence="16"/>
<evidence type="ECO:0000256" key="9">
    <source>
        <dbReference type="ARBA" id="ARBA00022833"/>
    </source>
</evidence>
<dbReference type="RefSeq" id="WP_244704616.1">
    <property type="nucleotide sequence ID" value="NZ_BAAADN010000009.1"/>
</dbReference>
<reference evidence="15" key="3">
    <citation type="submission" date="2023-12" db="EMBL/GenBank/DDBJ databases">
        <authorList>
            <person name="Sun Q."/>
            <person name="Inoue M."/>
        </authorList>
    </citation>
    <scope>NUCLEOTIDE SEQUENCE</scope>
    <source>
        <strain evidence="15">JCM 12289</strain>
    </source>
</reference>
<dbReference type="InterPro" id="IPR003439">
    <property type="entry name" value="ABC_transporter-like_ATP-bd"/>
</dbReference>
<keyword evidence="13" id="KW-0234">DNA repair</keyword>
<keyword evidence="8" id="KW-0863">Zinc-finger</keyword>
<dbReference type="FunFam" id="1.20.1580.10:FF:000002">
    <property type="entry name" value="UvrABC system protein A"/>
    <property type="match status" value="1"/>
</dbReference>
<keyword evidence="3" id="KW-0479">Metal-binding</keyword>
<dbReference type="EMBL" id="CP095005">
    <property type="protein sequence ID" value="UOO96146.1"/>
    <property type="molecule type" value="Genomic_DNA"/>
</dbReference>
<evidence type="ECO:0000256" key="10">
    <source>
        <dbReference type="ARBA" id="ARBA00022840"/>
    </source>
</evidence>
<dbReference type="PROSITE" id="PS00211">
    <property type="entry name" value="ABC_TRANSPORTER_1"/>
    <property type="match status" value="2"/>
</dbReference>
<dbReference type="InterPro" id="IPR027417">
    <property type="entry name" value="P-loop_NTPase"/>
</dbReference>
<dbReference type="GO" id="GO:0004518">
    <property type="term" value="F:nuclease activity"/>
    <property type="evidence" value="ECO:0007669"/>
    <property type="project" value="UniProtKB-KW"/>
</dbReference>
<dbReference type="GO" id="GO:0005737">
    <property type="term" value="C:cytoplasm"/>
    <property type="evidence" value="ECO:0007669"/>
    <property type="project" value="UniProtKB-SubCell"/>
</dbReference>
<name>A0AAX3AQU2_HALDO</name>
<dbReference type="EMBL" id="BAAADN010000009">
    <property type="protein sequence ID" value="GAA0453218.1"/>
    <property type="molecule type" value="Genomic_DNA"/>
</dbReference>
<dbReference type="InterPro" id="IPR041102">
    <property type="entry name" value="UvrA_inter"/>
</dbReference>
<keyword evidence="12" id="KW-0238">DNA-binding</keyword>
<dbReference type="GeneID" id="71761263"/>
<dbReference type="KEGG" id="hdo:MUK72_05405"/>
<dbReference type="InterPro" id="IPR041552">
    <property type="entry name" value="UvrA_DNA-bd"/>
</dbReference>
<evidence type="ECO:0000256" key="11">
    <source>
        <dbReference type="ARBA" id="ARBA00022881"/>
    </source>
</evidence>
<keyword evidence="10" id="KW-0067">ATP-binding</keyword>
<keyword evidence="16" id="KW-0378">Hydrolase</keyword>
<sequence>MSKDEIEVRGAEEHNLKDLDVTVPREAFTVVTGLSGSGKSSLAFETIYAEGQRRYIESLSAYARNFLGQMDKPQVETVEGLSPAISIDQKNAANNPRSTVGTVTELHDYLRLLYARVGTPHCPECGREVGEQSAQQMVRRILELPEGTRAKIAAPVVRDQKGAFEELFDDLVSEGYSRVEVDGEEFDLATDRPELDENYDHTVDVVVDRVKVSGEARSRITDSVETALEEADGVLKLILPDPPADADLGGATARATGDLAGEETDRAVVEFSEALACTHCGIDISEIETRSFSFNSPHGACPECEGIGETKEVDEELVVQDPGKPLREVFEPWSYSRSYYQTRLDAVAAHFDVSLDTPFEELDDDVREAFLYGTSEQVVFERRTKNGTRRKEKRFEGVIPNLERRHVETESSSTRDHIEKFMAVTTCPACDGTRLKPESRAVLVDDTAITAVNRMSIGDALAHFEGMEDGMSERDLTIAEEILKEIRARLGFMCEVGLEYLTLDRQAATLSGGESQRIRLATQIGSGLVGVLYVLDEPSIGLHQRDNDRLLNTLEELRDLGNTLLVVEHDEATMRRADEVIDMGPGPGKRGGEVVAQGSIDEIEATEGSITGAYLSGRKEIPVPETRREADGELTVRGARQHNLANLDVSIPLGCFTAITGVSGSGKSTLMHDVLYKGLVREMNDNRTVDPGEHDAIEHEGIETVRLINQSPIGRTPRSNPATYTGVFDHVRELFAETKLAKQRGYEKGRFSFNVKGGRCEACGGQGTVKIEMNFLSDVHVPCEECGGARYNDETLDVTYKGETIADVLDMSIEEAYEFFEADTRLKRRLQLLRDVGLDYMRLGQPSTTLSGGEAQRVKLAEELGKKQTGETLYLLDEPTTGLHSADERKLITVLQRLVDNGNTVVVVEHELDLVKNADHVVDLGPEGGENGGEIVAADTPEAVAGIEESHTGRYLRDLLPGVELEGPRTDRRVAADDD</sequence>
<evidence type="ECO:0000256" key="5">
    <source>
        <dbReference type="ARBA" id="ARBA00022741"/>
    </source>
</evidence>
<dbReference type="Gene3D" id="3.30.1490.20">
    <property type="entry name" value="ATP-grasp fold, A domain"/>
    <property type="match status" value="1"/>
</dbReference>
<dbReference type="AlphaFoldDB" id="A0AAX3AQU2"/>
<dbReference type="GO" id="GO:0009380">
    <property type="term" value="C:excinuclease repair complex"/>
    <property type="evidence" value="ECO:0007669"/>
    <property type="project" value="InterPro"/>
</dbReference>
<dbReference type="InterPro" id="IPR004602">
    <property type="entry name" value="UvrA"/>
</dbReference>
<evidence type="ECO:0000256" key="7">
    <source>
        <dbReference type="ARBA" id="ARBA00022769"/>
    </source>
</evidence>
<protein>
    <submittedName>
        <fullName evidence="16">Excinuclease ABC subunit UvrA</fullName>
        <ecNumber evidence="16">3.1.25.-</ecNumber>
    </submittedName>
</protein>
<dbReference type="Pfam" id="PF00005">
    <property type="entry name" value="ABC_tran"/>
    <property type="match status" value="1"/>
</dbReference>
<dbReference type="Proteomes" id="UP001500962">
    <property type="component" value="Unassembled WGS sequence"/>
</dbReference>
<evidence type="ECO:0000256" key="1">
    <source>
        <dbReference type="ARBA" id="ARBA00004496"/>
    </source>
</evidence>
<gene>
    <name evidence="16" type="primary">uvrA</name>
    <name evidence="15" type="ORF">GCM10008985_06190</name>
    <name evidence="16" type="ORF">MUK72_05405</name>
</gene>
<dbReference type="GO" id="GO:0008270">
    <property type="term" value="F:zinc ion binding"/>
    <property type="evidence" value="ECO:0007669"/>
    <property type="project" value="UniProtKB-KW"/>
</dbReference>
<dbReference type="CDD" id="cd03271">
    <property type="entry name" value="ABC_UvrA_II"/>
    <property type="match status" value="1"/>
</dbReference>
<dbReference type="Pfam" id="PF17760">
    <property type="entry name" value="UvrA_inter"/>
    <property type="match status" value="1"/>
</dbReference>
<evidence type="ECO:0000256" key="12">
    <source>
        <dbReference type="ARBA" id="ARBA00023125"/>
    </source>
</evidence>
<dbReference type="GO" id="GO:0016887">
    <property type="term" value="F:ATP hydrolysis activity"/>
    <property type="evidence" value="ECO:0007669"/>
    <property type="project" value="InterPro"/>
</dbReference>
<dbReference type="InterPro" id="IPR013815">
    <property type="entry name" value="ATP_grasp_subdomain_1"/>
</dbReference>
<evidence type="ECO:0000313" key="15">
    <source>
        <dbReference type="EMBL" id="GAA0453218.1"/>
    </source>
</evidence>
<evidence type="ECO:0000256" key="6">
    <source>
        <dbReference type="ARBA" id="ARBA00022763"/>
    </source>
</evidence>
<keyword evidence="4" id="KW-0677">Repeat</keyword>
<keyword evidence="7" id="KW-0228">DNA excision</keyword>